<proteinExistence type="predicted"/>
<dbReference type="AlphaFoldDB" id="A0A0F9JWP8"/>
<evidence type="ECO:0000256" key="1">
    <source>
        <dbReference type="SAM" id="MobiDB-lite"/>
    </source>
</evidence>
<comment type="caution">
    <text evidence="2">The sequence shown here is derived from an EMBL/GenBank/DDBJ whole genome shotgun (WGS) entry which is preliminary data.</text>
</comment>
<protein>
    <submittedName>
        <fullName evidence="2">Uncharacterized protein</fullName>
    </submittedName>
</protein>
<evidence type="ECO:0000313" key="2">
    <source>
        <dbReference type="EMBL" id="KKM66856.1"/>
    </source>
</evidence>
<organism evidence="2">
    <name type="scientific">marine sediment metagenome</name>
    <dbReference type="NCBI Taxonomy" id="412755"/>
    <lineage>
        <taxon>unclassified sequences</taxon>
        <taxon>metagenomes</taxon>
        <taxon>ecological metagenomes</taxon>
    </lineage>
</organism>
<name>A0A0F9JWP8_9ZZZZ</name>
<accession>A0A0F9JWP8</accession>
<feature type="region of interest" description="Disordered" evidence="1">
    <location>
        <begin position="61"/>
        <end position="83"/>
    </location>
</feature>
<sequence length="83" mass="9663">MPLYDYECCGRIELDVYAEVENRVRICSRCNSELRPAIRAAADHTFQETFFEHLGEKGTTISTRRQLKEESARQDKYSMLLDG</sequence>
<gene>
    <name evidence="2" type="ORF">LCGC14_1477040</name>
</gene>
<feature type="compositionally biased region" description="Basic and acidic residues" evidence="1">
    <location>
        <begin position="66"/>
        <end position="76"/>
    </location>
</feature>
<dbReference type="EMBL" id="LAZR01010455">
    <property type="protein sequence ID" value="KKM66856.1"/>
    <property type="molecule type" value="Genomic_DNA"/>
</dbReference>
<reference evidence="2" key="1">
    <citation type="journal article" date="2015" name="Nature">
        <title>Complex archaea that bridge the gap between prokaryotes and eukaryotes.</title>
        <authorList>
            <person name="Spang A."/>
            <person name="Saw J.H."/>
            <person name="Jorgensen S.L."/>
            <person name="Zaremba-Niedzwiedzka K."/>
            <person name="Martijn J."/>
            <person name="Lind A.E."/>
            <person name="van Eijk R."/>
            <person name="Schleper C."/>
            <person name="Guy L."/>
            <person name="Ettema T.J."/>
        </authorList>
    </citation>
    <scope>NUCLEOTIDE SEQUENCE</scope>
</reference>